<name>A0ACC0API6_CATRO</name>
<dbReference type="Proteomes" id="UP001060085">
    <property type="component" value="Linkage Group LG05"/>
</dbReference>
<comment type="caution">
    <text evidence="1">The sequence shown here is derived from an EMBL/GenBank/DDBJ whole genome shotgun (WGS) entry which is preliminary data.</text>
</comment>
<organism evidence="1 2">
    <name type="scientific">Catharanthus roseus</name>
    <name type="common">Madagascar periwinkle</name>
    <name type="synonym">Vinca rosea</name>
    <dbReference type="NCBI Taxonomy" id="4058"/>
    <lineage>
        <taxon>Eukaryota</taxon>
        <taxon>Viridiplantae</taxon>
        <taxon>Streptophyta</taxon>
        <taxon>Embryophyta</taxon>
        <taxon>Tracheophyta</taxon>
        <taxon>Spermatophyta</taxon>
        <taxon>Magnoliopsida</taxon>
        <taxon>eudicotyledons</taxon>
        <taxon>Gunneridae</taxon>
        <taxon>Pentapetalae</taxon>
        <taxon>asterids</taxon>
        <taxon>lamiids</taxon>
        <taxon>Gentianales</taxon>
        <taxon>Apocynaceae</taxon>
        <taxon>Rauvolfioideae</taxon>
        <taxon>Vinceae</taxon>
        <taxon>Catharanthinae</taxon>
        <taxon>Catharanthus</taxon>
    </lineage>
</organism>
<accession>A0ACC0API6</accession>
<keyword evidence="2" id="KW-1185">Reference proteome</keyword>
<dbReference type="EMBL" id="CM044705">
    <property type="protein sequence ID" value="KAI5662526.1"/>
    <property type="molecule type" value="Genomic_DNA"/>
</dbReference>
<gene>
    <name evidence="1" type="ORF">M9H77_21849</name>
</gene>
<proteinExistence type="predicted"/>
<protein>
    <submittedName>
        <fullName evidence="1">Uncharacterized protein</fullName>
    </submittedName>
</protein>
<sequence>MYTKEVDKERERPMLRLWWWSSLFLNTLSDFVPSPTLFNLFLNASPFNFIHYYSFLLFFLVQFFYFLQLSLTNPTMDHHPFMHHSRRPSSSSSSTSSTLFSFRAAAAAAAKEEEEEYDDSAEEEEEEDDQFEAEESYNPKKRMNLGGGSAGKKGSTTTMGGGGGVAVVIQGCQVDKCEADLSSCKKYHQRHKVCEYHAKAQVVIVAGFRQRFCQQCSRFHDLSEFDDAKRSCRRRLAGHNERRRKHSSELHGEAAAATRIKKNQCRQSGEGGRTLHHDFHIR</sequence>
<evidence type="ECO:0000313" key="2">
    <source>
        <dbReference type="Proteomes" id="UP001060085"/>
    </source>
</evidence>
<evidence type="ECO:0000313" key="1">
    <source>
        <dbReference type="EMBL" id="KAI5662526.1"/>
    </source>
</evidence>
<reference evidence="2" key="1">
    <citation type="journal article" date="2023" name="Nat. Plants">
        <title>Single-cell RNA sequencing provides a high-resolution roadmap for understanding the multicellular compartmentation of specialized metabolism.</title>
        <authorList>
            <person name="Sun S."/>
            <person name="Shen X."/>
            <person name="Li Y."/>
            <person name="Li Y."/>
            <person name="Wang S."/>
            <person name="Li R."/>
            <person name="Zhang H."/>
            <person name="Shen G."/>
            <person name="Guo B."/>
            <person name="Wei J."/>
            <person name="Xu J."/>
            <person name="St-Pierre B."/>
            <person name="Chen S."/>
            <person name="Sun C."/>
        </authorList>
    </citation>
    <scope>NUCLEOTIDE SEQUENCE [LARGE SCALE GENOMIC DNA]</scope>
</reference>